<dbReference type="Proteomes" id="UP001243286">
    <property type="component" value="Unassembled WGS sequence"/>
</dbReference>
<accession>A0ABT6R5A1</accession>
<reference evidence="1 2" key="1">
    <citation type="submission" date="2023-04" db="EMBL/GenBank/DDBJ databases">
        <title>Antarctic isolates genomes.</title>
        <authorList>
            <person name="Dimov S.G."/>
        </authorList>
    </citation>
    <scope>NUCLEOTIDE SEQUENCE [LARGE SCALE GENOMIC DNA]</scope>
    <source>
        <strain evidence="1 2">AL19</strain>
    </source>
</reference>
<dbReference type="RefSeq" id="WP_282356994.1">
    <property type="nucleotide sequence ID" value="NZ_JASBQV010000026.1"/>
</dbReference>
<keyword evidence="2" id="KW-1185">Reference proteome</keyword>
<comment type="caution">
    <text evidence="1">The sequence shown here is derived from an EMBL/GenBank/DDBJ whole genome shotgun (WGS) entry which is preliminary data.</text>
</comment>
<name>A0ABT6R5A1_9BACL</name>
<sequence>MKKIILIIFCVGIGLSTGSWVVLQQQKQPEEESWKDGHVITRHVGTSISNTAAIEELVKQFPFSESLDDVSITGSTVQMTYRVTGKERVAWTGSDTEAIKRGSPFFLESRLPKLIMHHTLGLFLSVSDLSELRIEYNDPFTDVVFDVDRSKFEEYTPKDIDRASSSADRFNRVVVEDYILVDSRRAAFFEKFVDALRITPEN</sequence>
<proteinExistence type="predicted"/>
<dbReference type="EMBL" id="JASBQV010000026">
    <property type="protein sequence ID" value="MDI3235998.1"/>
    <property type="molecule type" value="Genomic_DNA"/>
</dbReference>
<evidence type="ECO:0000313" key="1">
    <source>
        <dbReference type="EMBL" id="MDI3235998.1"/>
    </source>
</evidence>
<evidence type="ECO:0000313" key="2">
    <source>
        <dbReference type="Proteomes" id="UP001243286"/>
    </source>
</evidence>
<gene>
    <name evidence="1" type="ORF">QK289_13355</name>
</gene>
<evidence type="ECO:0008006" key="3">
    <source>
        <dbReference type="Google" id="ProtNLM"/>
    </source>
</evidence>
<organism evidence="1 2">
    <name type="scientific">Exiguobacterium antarcticum</name>
    <dbReference type="NCBI Taxonomy" id="132920"/>
    <lineage>
        <taxon>Bacteria</taxon>
        <taxon>Bacillati</taxon>
        <taxon>Bacillota</taxon>
        <taxon>Bacilli</taxon>
        <taxon>Bacillales</taxon>
        <taxon>Bacillales Family XII. Incertae Sedis</taxon>
        <taxon>Exiguobacterium</taxon>
    </lineage>
</organism>
<protein>
    <recommendedName>
        <fullName evidence="3">DUF4825 domain-containing protein</fullName>
    </recommendedName>
</protein>